<name>A0ABV7TNZ6_9NEIS</name>
<feature type="chain" id="PRO_5045495218" description="Zinc resistance-associated protein" evidence="2">
    <location>
        <begin position="25"/>
        <end position="170"/>
    </location>
</feature>
<comment type="caution">
    <text evidence="3">The sequence shown here is derived from an EMBL/GenBank/DDBJ whole genome shotgun (WGS) entry which is preliminary data.</text>
</comment>
<accession>A0ABV7TNZ6</accession>
<dbReference type="RefSeq" id="WP_390276446.1">
    <property type="nucleotide sequence ID" value="NZ_JBHRYH010000005.1"/>
</dbReference>
<protein>
    <recommendedName>
        <fullName evidence="5">Zinc resistance-associated protein</fullName>
    </recommendedName>
</protein>
<dbReference type="Proteomes" id="UP001595636">
    <property type="component" value="Unassembled WGS sequence"/>
</dbReference>
<evidence type="ECO:0008006" key="5">
    <source>
        <dbReference type="Google" id="ProtNLM"/>
    </source>
</evidence>
<gene>
    <name evidence="3" type="ORF">ACFOKJ_02665</name>
</gene>
<keyword evidence="4" id="KW-1185">Reference proteome</keyword>
<sequence>MNTRIVTRGLATLAATLLLGTALAAPPQPTAVPAGCQLPAREHGPEKGGALSLEPLLPQLQLNARQDALWQQAETARLARQIAQRRAMQQAHATLQSNLANPKLPLSLALRDALPVVADSPYAGVEWAAFFDSLNPQQVQQVRQFLLARPGDGIMPAKPDMPAEGMPPRS</sequence>
<feature type="region of interest" description="Disordered" evidence="1">
    <location>
        <begin position="151"/>
        <end position="170"/>
    </location>
</feature>
<evidence type="ECO:0000313" key="4">
    <source>
        <dbReference type="Proteomes" id="UP001595636"/>
    </source>
</evidence>
<evidence type="ECO:0000256" key="1">
    <source>
        <dbReference type="SAM" id="MobiDB-lite"/>
    </source>
</evidence>
<dbReference type="EMBL" id="JBHRYH010000005">
    <property type="protein sequence ID" value="MFC3625046.1"/>
    <property type="molecule type" value="Genomic_DNA"/>
</dbReference>
<evidence type="ECO:0000313" key="3">
    <source>
        <dbReference type="EMBL" id="MFC3625046.1"/>
    </source>
</evidence>
<feature type="signal peptide" evidence="2">
    <location>
        <begin position="1"/>
        <end position="24"/>
    </location>
</feature>
<proteinExistence type="predicted"/>
<reference evidence="4" key="1">
    <citation type="journal article" date="2019" name="Int. J. Syst. Evol. Microbiol.">
        <title>The Global Catalogue of Microorganisms (GCM) 10K type strain sequencing project: providing services to taxonomists for standard genome sequencing and annotation.</title>
        <authorList>
            <consortium name="The Broad Institute Genomics Platform"/>
            <consortium name="The Broad Institute Genome Sequencing Center for Infectious Disease"/>
            <person name="Wu L."/>
            <person name="Ma J."/>
        </authorList>
    </citation>
    <scope>NUCLEOTIDE SEQUENCE [LARGE SCALE GENOMIC DNA]</scope>
    <source>
        <strain evidence="4">KCTC 42195</strain>
    </source>
</reference>
<organism evidence="3 4">
    <name type="scientific">Vogesella amnigena</name>
    <dbReference type="NCBI Taxonomy" id="1507449"/>
    <lineage>
        <taxon>Bacteria</taxon>
        <taxon>Pseudomonadati</taxon>
        <taxon>Pseudomonadota</taxon>
        <taxon>Betaproteobacteria</taxon>
        <taxon>Neisseriales</taxon>
        <taxon>Chromobacteriaceae</taxon>
        <taxon>Vogesella</taxon>
    </lineage>
</organism>
<evidence type="ECO:0000256" key="2">
    <source>
        <dbReference type="SAM" id="SignalP"/>
    </source>
</evidence>
<keyword evidence="2" id="KW-0732">Signal</keyword>